<gene>
    <name evidence="1" type="ORF">LCGC14_2196070</name>
</gene>
<comment type="caution">
    <text evidence="1">The sequence shown here is derived from an EMBL/GenBank/DDBJ whole genome shotgun (WGS) entry which is preliminary data.</text>
</comment>
<reference evidence="1" key="1">
    <citation type="journal article" date="2015" name="Nature">
        <title>Complex archaea that bridge the gap between prokaryotes and eukaryotes.</title>
        <authorList>
            <person name="Spang A."/>
            <person name="Saw J.H."/>
            <person name="Jorgensen S.L."/>
            <person name="Zaremba-Niedzwiedzka K."/>
            <person name="Martijn J."/>
            <person name="Lind A.E."/>
            <person name="van Eijk R."/>
            <person name="Schleper C."/>
            <person name="Guy L."/>
            <person name="Ettema T.J."/>
        </authorList>
    </citation>
    <scope>NUCLEOTIDE SEQUENCE</scope>
</reference>
<name>A0A0F9GDY0_9ZZZZ</name>
<dbReference type="AlphaFoldDB" id="A0A0F9GDY0"/>
<dbReference type="EMBL" id="LAZR01028845">
    <property type="protein sequence ID" value="KKL61362.1"/>
    <property type="molecule type" value="Genomic_DNA"/>
</dbReference>
<sequence length="93" mass="10634">MDTSKEYEETCRKNIPDCLVLSEKELKLLELITTLEQKVTVKVIEETLGKEYVGALGKLINSKLVEAKKDRASSDSYTGKKMIKYYVIKEESK</sequence>
<accession>A0A0F9GDY0</accession>
<proteinExistence type="predicted"/>
<evidence type="ECO:0000313" key="1">
    <source>
        <dbReference type="EMBL" id="KKL61362.1"/>
    </source>
</evidence>
<protein>
    <recommendedName>
        <fullName evidence="2">Transcription regulator TrmB N-terminal domain-containing protein</fullName>
    </recommendedName>
</protein>
<evidence type="ECO:0008006" key="2">
    <source>
        <dbReference type="Google" id="ProtNLM"/>
    </source>
</evidence>
<organism evidence="1">
    <name type="scientific">marine sediment metagenome</name>
    <dbReference type="NCBI Taxonomy" id="412755"/>
    <lineage>
        <taxon>unclassified sequences</taxon>
        <taxon>metagenomes</taxon>
        <taxon>ecological metagenomes</taxon>
    </lineage>
</organism>